<gene>
    <name evidence="1" type="ORF">MM415A00435_0032</name>
</gene>
<proteinExistence type="predicted"/>
<dbReference type="AlphaFoldDB" id="A0A6M3KLI4"/>
<sequence length="489" mass="54437">MIEELEQILKEATQTVEDELALEDKGWIVGGVTSKGIITEMARTTAVQQSRLYWTKDPLAKQAIRLWTDYTFGTSMTWSCEDEKTKEVLEGYWNLKDNQSVLSSRGQRKCSDKLLVDGEVFFALFLGNEVRVRLIDPLEITEIITDPDDRDNERYYKRDWCDAQGKQHTDYYSSHRNTKDESCKDWSGKSVQATENAKNVLVYHLTYNTLGQRGMPLLLPALDWIKQYRRFLASRVAVMLALARFAWKTKVQGGTAAVAAAKAVLNETVVPAGSVMVENQASDMQPIKTDTGASNANADGRMLKLQVSAATGWPEQYFGDISTGNLATAKTVELPVLKMCQSYQAVWSDAFKDMDELVLEHFGVAPVTPIDRDFPAITPEDAIAVSTALSQLMVAIPKLADVRDVIQVALLALGINNTGEVLDEIEKQEAEKKIKKAVELPPTMPPVEPIPPIVLPQEATTAKLINALREYKVSLIPKDGDHDRESKVA</sequence>
<reference evidence="1" key="1">
    <citation type="submission" date="2020-03" db="EMBL/GenBank/DDBJ databases">
        <title>The deep terrestrial virosphere.</title>
        <authorList>
            <person name="Holmfeldt K."/>
            <person name="Nilsson E."/>
            <person name="Simone D."/>
            <person name="Lopez-Fernandez M."/>
            <person name="Wu X."/>
            <person name="de Brujin I."/>
            <person name="Lundin D."/>
            <person name="Andersson A."/>
            <person name="Bertilsson S."/>
            <person name="Dopson M."/>
        </authorList>
    </citation>
    <scope>NUCLEOTIDE SEQUENCE</scope>
    <source>
        <strain evidence="1">MM415A00435</strain>
    </source>
</reference>
<accession>A0A6M3KLI4</accession>
<organism evidence="1">
    <name type="scientific">viral metagenome</name>
    <dbReference type="NCBI Taxonomy" id="1070528"/>
    <lineage>
        <taxon>unclassified sequences</taxon>
        <taxon>metagenomes</taxon>
        <taxon>organismal metagenomes</taxon>
    </lineage>
</organism>
<evidence type="ECO:0000313" key="1">
    <source>
        <dbReference type="EMBL" id="QJA82218.1"/>
    </source>
</evidence>
<protein>
    <submittedName>
        <fullName evidence="1">Putative portal protein</fullName>
    </submittedName>
</protein>
<name>A0A6M3KLI4_9ZZZZ</name>
<dbReference type="EMBL" id="MT142482">
    <property type="protein sequence ID" value="QJA82218.1"/>
    <property type="molecule type" value="Genomic_DNA"/>
</dbReference>